<keyword evidence="2" id="KW-1133">Transmembrane helix</keyword>
<dbReference type="RefSeq" id="WP_179940616.1">
    <property type="nucleotide sequence ID" value="NZ_JACBYF010000003.1"/>
</dbReference>
<feature type="transmembrane region" description="Helical" evidence="2">
    <location>
        <begin position="20"/>
        <end position="42"/>
    </location>
</feature>
<evidence type="ECO:0000256" key="1">
    <source>
        <dbReference type="SAM" id="MobiDB-lite"/>
    </source>
</evidence>
<gene>
    <name evidence="3" type="ORF">HZY85_02720</name>
</gene>
<accession>A0ABX2SYL7</accession>
<feature type="region of interest" description="Disordered" evidence="1">
    <location>
        <begin position="146"/>
        <end position="169"/>
    </location>
</feature>
<reference evidence="3 4" key="1">
    <citation type="submission" date="2020-07" db="EMBL/GenBank/DDBJ databases">
        <title>MOT database genomes.</title>
        <authorList>
            <person name="Joseph S."/>
            <person name="Aduse-Opoku J."/>
            <person name="Hashim A."/>
            <person name="Wade W."/>
            <person name="Curtis M."/>
        </authorList>
    </citation>
    <scope>NUCLEOTIDE SEQUENCE [LARGE SCALE GENOMIC DNA]</scope>
    <source>
        <strain evidence="3 4">CIP 106318</strain>
    </source>
</reference>
<proteinExistence type="predicted"/>
<name>A0ABX2SYL7_9BACL</name>
<keyword evidence="2" id="KW-0472">Membrane</keyword>
<organism evidence="3 4">
    <name type="scientific">Gemelliphila palaticanis</name>
    <dbReference type="NCBI Taxonomy" id="81950"/>
    <lineage>
        <taxon>Bacteria</taxon>
        <taxon>Bacillati</taxon>
        <taxon>Bacillota</taxon>
        <taxon>Bacilli</taxon>
        <taxon>Bacillales</taxon>
        <taxon>Gemellaceae</taxon>
        <taxon>Gemelliphila</taxon>
    </lineage>
</organism>
<evidence type="ECO:0000313" key="3">
    <source>
        <dbReference type="EMBL" id="NYS47107.1"/>
    </source>
</evidence>
<feature type="compositionally biased region" description="Low complexity" evidence="1">
    <location>
        <begin position="146"/>
        <end position="165"/>
    </location>
</feature>
<protein>
    <submittedName>
        <fullName evidence="3">PepSY domain-containing protein</fullName>
    </submittedName>
</protein>
<comment type="caution">
    <text evidence="3">The sequence shown here is derived from an EMBL/GenBank/DDBJ whole genome shotgun (WGS) entry which is preliminary data.</text>
</comment>
<sequence length="206" mass="23573">MNNLKESTKKLLLGINIKKIIKISLALVISMGIIGGGAALAYKYYENKQELKAKEAQSTILKNQAVKEKIDLKSEEEIKNIVSQTIGVDLKNIYFEEIYLVSGFYDKEFYHKNNKWYKQRNGLDFLQENNQNTTNDIKKNNNLENQNEQDQLSSSNSNVDSNNQSTPSTNIEQNYIYKIELEANSLDYDLFVNAKTGDVLSVRVDN</sequence>
<evidence type="ECO:0000313" key="4">
    <source>
        <dbReference type="Proteomes" id="UP000531840"/>
    </source>
</evidence>
<dbReference type="Proteomes" id="UP000531840">
    <property type="component" value="Unassembled WGS sequence"/>
</dbReference>
<keyword evidence="4" id="KW-1185">Reference proteome</keyword>
<keyword evidence="2" id="KW-0812">Transmembrane</keyword>
<evidence type="ECO:0000256" key="2">
    <source>
        <dbReference type="SAM" id="Phobius"/>
    </source>
</evidence>
<dbReference type="EMBL" id="JACBYF010000003">
    <property type="protein sequence ID" value="NYS47107.1"/>
    <property type="molecule type" value="Genomic_DNA"/>
</dbReference>